<protein>
    <submittedName>
        <fullName evidence="2">Uncharacterized protein</fullName>
    </submittedName>
</protein>
<feature type="compositionally biased region" description="Polar residues" evidence="1">
    <location>
        <begin position="94"/>
        <end position="104"/>
    </location>
</feature>
<feature type="region of interest" description="Disordered" evidence="1">
    <location>
        <begin position="82"/>
        <end position="104"/>
    </location>
</feature>
<feature type="non-terminal residue" evidence="2">
    <location>
        <position position="104"/>
    </location>
</feature>
<proteinExistence type="predicted"/>
<name>A0A5J9U7V0_9POAL</name>
<comment type="caution">
    <text evidence="2">The sequence shown here is derived from an EMBL/GenBank/DDBJ whole genome shotgun (WGS) entry which is preliminary data.</text>
</comment>
<dbReference type="AlphaFoldDB" id="A0A5J9U7V0"/>
<dbReference type="Gramene" id="TVU19654">
    <property type="protein sequence ID" value="TVU19654"/>
    <property type="gene ID" value="EJB05_35817"/>
</dbReference>
<evidence type="ECO:0000256" key="1">
    <source>
        <dbReference type="SAM" id="MobiDB-lite"/>
    </source>
</evidence>
<dbReference type="EMBL" id="RWGY01000029">
    <property type="protein sequence ID" value="TVU19654.1"/>
    <property type="molecule type" value="Genomic_DNA"/>
</dbReference>
<reference evidence="2 3" key="1">
    <citation type="journal article" date="2019" name="Sci. Rep.">
        <title>A high-quality genome of Eragrostis curvula grass provides insights into Poaceae evolution and supports new strategies to enhance forage quality.</title>
        <authorList>
            <person name="Carballo J."/>
            <person name="Santos B.A.C.M."/>
            <person name="Zappacosta D."/>
            <person name="Garbus I."/>
            <person name="Selva J.P."/>
            <person name="Gallo C.A."/>
            <person name="Diaz A."/>
            <person name="Albertini E."/>
            <person name="Caccamo M."/>
            <person name="Echenique V."/>
        </authorList>
    </citation>
    <scope>NUCLEOTIDE SEQUENCE [LARGE SCALE GENOMIC DNA]</scope>
    <source>
        <strain evidence="3">cv. Victoria</strain>
        <tissue evidence="2">Leaf</tissue>
    </source>
</reference>
<dbReference type="Proteomes" id="UP000324897">
    <property type="component" value="Chromosome 7"/>
</dbReference>
<evidence type="ECO:0000313" key="2">
    <source>
        <dbReference type="EMBL" id="TVU19654.1"/>
    </source>
</evidence>
<accession>A0A5J9U7V0</accession>
<organism evidence="2 3">
    <name type="scientific">Eragrostis curvula</name>
    <name type="common">weeping love grass</name>
    <dbReference type="NCBI Taxonomy" id="38414"/>
    <lineage>
        <taxon>Eukaryota</taxon>
        <taxon>Viridiplantae</taxon>
        <taxon>Streptophyta</taxon>
        <taxon>Embryophyta</taxon>
        <taxon>Tracheophyta</taxon>
        <taxon>Spermatophyta</taxon>
        <taxon>Magnoliopsida</taxon>
        <taxon>Liliopsida</taxon>
        <taxon>Poales</taxon>
        <taxon>Poaceae</taxon>
        <taxon>PACMAD clade</taxon>
        <taxon>Chloridoideae</taxon>
        <taxon>Eragrostideae</taxon>
        <taxon>Eragrostidinae</taxon>
        <taxon>Eragrostis</taxon>
    </lineage>
</organism>
<keyword evidence="3" id="KW-1185">Reference proteome</keyword>
<feature type="non-terminal residue" evidence="2">
    <location>
        <position position="1"/>
    </location>
</feature>
<gene>
    <name evidence="2" type="ORF">EJB05_35817</name>
</gene>
<evidence type="ECO:0000313" key="3">
    <source>
        <dbReference type="Proteomes" id="UP000324897"/>
    </source>
</evidence>
<sequence>MKNATIQELGKTKIAVAIKPNQQTKTNKKCLSSPSSLLHWCFSGVHSGPFEDPSVEQPVQKDEHPLIGKVPEVSFAAKLDGTQPGLQLEAHGQWQANPPSSYKR</sequence>
<dbReference type="OrthoDB" id="416253at2759"/>